<dbReference type="Proteomes" id="UP000789326">
    <property type="component" value="Unassembled WGS sequence"/>
</dbReference>
<comment type="caution">
    <text evidence="1">The sequence shown here is derived from an EMBL/GenBank/DDBJ whole genome shotgun (WGS) entry which is preliminary data.</text>
</comment>
<accession>A0A9W4KTR7</accession>
<dbReference type="EMBL" id="CAKKMG010000014">
    <property type="protein sequence ID" value="CAH0185003.1"/>
    <property type="molecule type" value="Genomic_DNA"/>
</dbReference>
<evidence type="ECO:0000313" key="2">
    <source>
        <dbReference type="Proteomes" id="UP000789326"/>
    </source>
</evidence>
<evidence type="ECO:0000313" key="1">
    <source>
        <dbReference type="EMBL" id="CAH0185003.1"/>
    </source>
</evidence>
<name>A0A9W4KTR7_9BACI</name>
<reference evidence="1" key="1">
    <citation type="submission" date="2021-11" db="EMBL/GenBank/DDBJ databases">
        <authorList>
            <person name="Bulgarelli D."/>
        </authorList>
    </citation>
    <scope>NUCLEOTIDE SEQUENCE</scope>
    <source>
        <strain evidence="1">Bi133</strain>
    </source>
</reference>
<sequence>MTKIRHLQQIHDLKSYSNACRVIKQLGPYIHETMFNKEKVIYLNKEGRELIGSKKEVKKNMLIEHTLLCNEAYLYFNCPLDWKTEYVIETKEPVPSSFGIQFKGIALSNKKKVVSDASFSRNGYFHLVEVDNIRGMADNKSKIESYVDVFPEVKNRLGLIPALYIFTSTEDRRRKFEGWMKQHNLRGEVKTFGEIK</sequence>
<gene>
    <name evidence="1" type="ORF">SRABI133_01522</name>
</gene>
<dbReference type="AlphaFoldDB" id="A0A9W4KTR7"/>
<protein>
    <submittedName>
        <fullName evidence="1">Uncharacterized protein</fullName>
    </submittedName>
</protein>
<organism evidence="1 2">
    <name type="scientific">Peribacillus simplex</name>
    <dbReference type="NCBI Taxonomy" id="1478"/>
    <lineage>
        <taxon>Bacteria</taxon>
        <taxon>Bacillati</taxon>
        <taxon>Bacillota</taxon>
        <taxon>Bacilli</taxon>
        <taxon>Bacillales</taxon>
        <taxon>Bacillaceae</taxon>
        <taxon>Peribacillus</taxon>
    </lineage>
</organism>
<proteinExistence type="predicted"/>